<evidence type="ECO:0000313" key="6">
    <source>
        <dbReference type="Proteomes" id="UP000292958"/>
    </source>
</evidence>
<protein>
    <submittedName>
        <fullName evidence="3">Uncharacterized protein</fullName>
    </submittedName>
</protein>
<evidence type="ECO:0000313" key="2">
    <source>
        <dbReference type="EMBL" id="RZU39251.1"/>
    </source>
</evidence>
<evidence type="ECO:0000313" key="1">
    <source>
        <dbReference type="EMBL" id="RZU38897.1"/>
    </source>
</evidence>
<reference evidence="3 6" key="1">
    <citation type="submission" date="2019-02" db="EMBL/GenBank/DDBJ databases">
        <title>Genomic Encyclopedia of Archaeal and Bacterial Type Strains, Phase II (KMG-II): from individual species to whole genera.</title>
        <authorList>
            <person name="Goeker M."/>
        </authorList>
    </citation>
    <scope>NUCLEOTIDE SEQUENCE [LARGE SCALE GENOMIC DNA]</scope>
    <source>
        <strain evidence="3 6">DSM 18101</strain>
    </source>
</reference>
<evidence type="ECO:0000313" key="4">
    <source>
        <dbReference type="EMBL" id="RZU40046.1"/>
    </source>
</evidence>
<name>A0A4Q7YPS5_9BACT</name>
<dbReference type="EMBL" id="SHKW01000001">
    <property type="protein sequence ID" value="RZU39251.1"/>
    <property type="molecule type" value="Genomic_DNA"/>
</dbReference>
<dbReference type="EMBL" id="SHKW01000001">
    <property type="protein sequence ID" value="RZU43286.1"/>
    <property type="molecule type" value="Genomic_DNA"/>
</dbReference>
<organism evidence="3 6">
    <name type="scientific">Edaphobacter modestus</name>
    <dbReference type="NCBI Taxonomy" id="388466"/>
    <lineage>
        <taxon>Bacteria</taxon>
        <taxon>Pseudomonadati</taxon>
        <taxon>Acidobacteriota</taxon>
        <taxon>Terriglobia</taxon>
        <taxon>Terriglobales</taxon>
        <taxon>Acidobacteriaceae</taxon>
        <taxon>Edaphobacter</taxon>
    </lineage>
</organism>
<sequence length="43" mass="4567">MQGSWVVYDGWLADSAACFLAGLKTQPAFRRTAAVGPAEYGFG</sequence>
<dbReference type="EMBL" id="SHKW01000001">
    <property type="protein sequence ID" value="RZU39418.1"/>
    <property type="molecule type" value="Genomic_DNA"/>
</dbReference>
<gene>
    <name evidence="1" type="ORF">BDD14_0201</name>
    <name evidence="2" type="ORF">BDD14_0610</name>
    <name evidence="3" type="ORF">BDD14_0801</name>
    <name evidence="4" type="ORF">BDD14_1468</name>
    <name evidence="5" type="ORF">BDD14_4943</name>
</gene>
<proteinExistence type="predicted"/>
<dbReference type="Proteomes" id="UP000292958">
    <property type="component" value="Unassembled WGS sequence"/>
</dbReference>
<accession>A0A4Q7YPS5</accession>
<dbReference type="AlphaFoldDB" id="A0A4Q7YPS5"/>
<dbReference type="EMBL" id="SHKW01000001">
    <property type="protein sequence ID" value="RZU38897.1"/>
    <property type="molecule type" value="Genomic_DNA"/>
</dbReference>
<dbReference type="EMBL" id="SHKW01000001">
    <property type="protein sequence ID" value="RZU40046.1"/>
    <property type="molecule type" value="Genomic_DNA"/>
</dbReference>
<evidence type="ECO:0000313" key="5">
    <source>
        <dbReference type="EMBL" id="RZU43286.1"/>
    </source>
</evidence>
<keyword evidence="6" id="KW-1185">Reference proteome</keyword>
<comment type="caution">
    <text evidence="3">The sequence shown here is derived from an EMBL/GenBank/DDBJ whole genome shotgun (WGS) entry which is preliminary data.</text>
</comment>
<evidence type="ECO:0000313" key="3">
    <source>
        <dbReference type="EMBL" id="RZU39418.1"/>
    </source>
</evidence>